<comment type="subcellular location">
    <subcellularLocation>
        <location evidence="1">Membrane</location>
        <topology evidence="1">Multi-pass membrane protein</topology>
    </subcellularLocation>
</comment>
<dbReference type="Pfam" id="PF01578">
    <property type="entry name" value="Cytochrom_C_asm"/>
    <property type="match status" value="1"/>
</dbReference>
<evidence type="ECO:0000256" key="6">
    <source>
        <dbReference type="SAM" id="Phobius"/>
    </source>
</evidence>
<evidence type="ECO:0000256" key="1">
    <source>
        <dbReference type="ARBA" id="ARBA00004141"/>
    </source>
</evidence>
<feature type="signal peptide" evidence="7">
    <location>
        <begin position="1"/>
        <end position="19"/>
    </location>
</feature>
<dbReference type="RefSeq" id="WP_078814302.1">
    <property type="nucleotide sequence ID" value="NZ_FUYE01000010.1"/>
</dbReference>
<evidence type="ECO:0000256" key="5">
    <source>
        <dbReference type="ARBA" id="ARBA00023136"/>
    </source>
</evidence>
<dbReference type="GO" id="GO:0005886">
    <property type="term" value="C:plasma membrane"/>
    <property type="evidence" value="ECO:0007669"/>
    <property type="project" value="TreeGrafter"/>
</dbReference>
<dbReference type="GO" id="GO:0020037">
    <property type="term" value="F:heme binding"/>
    <property type="evidence" value="ECO:0007669"/>
    <property type="project" value="InterPro"/>
</dbReference>
<dbReference type="PANTHER" id="PTHR30071:SF1">
    <property type="entry name" value="CYTOCHROME B_B6 PROTEIN-RELATED"/>
    <property type="match status" value="1"/>
</dbReference>
<feature type="transmembrane region" description="Helical" evidence="6">
    <location>
        <begin position="399"/>
        <end position="419"/>
    </location>
</feature>
<dbReference type="InterPro" id="IPR045062">
    <property type="entry name" value="Cyt_c_biogenesis_CcsA/CcmC"/>
</dbReference>
<keyword evidence="4 6" id="KW-1133">Transmembrane helix</keyword>
<dbReference type="GO" id="GO:0017004">
    <property type="term" value="P:cytochrome complex assembly"/>
    <property type="evidence" value="ECO:0007669"/>
    <property type="project" value="UniProtKB-KW"/>
</dbReference>
<feature type="transmembrane region" description="Helical" evidence="6">
    <location>
        <begin position="576"/>
        <end position="594"/>
    </location>
</feature>
<keyword evidence="7" id="KW-0732">Signal</keyword>
<feature type="transmembrane region" description="Helical" evidence="6">
    <location>
        <begin position="552"/>
        <end position="569"/>
    </location>
</feature>
<evidence type="ECO:0000256" key="3">
    <source>
        <dbReference type="ARBA" id="ARBA00022748"/>
    </source>
</evidence>
<evidence type="ECO:0000313" key="10">
    <source>
        <dbReference type="Proteomes" id="UP000190774"/>
    </source>
</evidence>
<keyword evidence="10" id="KW-1185">Reference proteome</keyword>
<dbReference type="PANTHER" id="PTHR30071">
    <property type="entry name" value="HEME EXPORTER PROTEIN C"/>
    <property type="match status" value="1"/>
</dbReference>
<dbReference type="EMBL" id="FUYE01000010">
    <property type="protein sequence ID" value="SKB00264.1"/>
    <property type="molecule type" value="Genomic_DNA"/>
</dbReference>
<dbReference type="Proteomes" id="UP000190774">
    <property type="component" value="Unassembled WGS sequence"/>
</dbReference>
<feature type="transmembrane region" description="Helical" evidence="6">
    <location>
        <begin position="370"/>
        <end position="387"/>
    </location>
</feature>
<feature type="transmembrane region" description="Helical" evidence="6">
    <location>
        <begin position="426"/>
        <end position="446"/>
    </location>
</feature>
<dbReference type="STRING" id="48467.SAMN02745166_03107"/>
<feature type="transmembrane region" description="Helical" evidence="6">
    <location>
        <begin position="516"/>
        <end position="537"/>
    </location>
</feature>
<feature type="transmembrane region" description="Helical" evidence="6">
    <location>
        <begin position="466"/>
        <end position="495"/>
    </location>
</feature>
<evidence type="ECO:0000256" key="4">
    <source>
        <dbReference type="ARBA" id="ARBA00022989"/>
    </source>
</evidence>
<evidence type="ECO:0000256" key="7">
    <source>
        <dbReference type="SAM" id="SignalP"/>
    </source>
</evidence>
<name>A0A1T4YET2_9BACT</name>
<dbReference type="AlphaFoldDB" id="A0A1T4YET2"/>
<evidence type="ECO:0000313" key="9">
    <source>
        <dbReference type="EMBL" id="SKB00264.1"/>
    </source>
</evidence>
<dbReference type="InterPro" id="IPR002541">
    <property type="entry name" value="Cyt_c_assembly"/>
</dbReference>
<feature type="chain" id="PRO_5013363995" evidence="7">
    <location>
        <begin position="20"/>
        <end position="646"/>
    </location>
</feature>
<organism evidence="9 10">
    <name type="scientific">Prosthecobacter debontii</name>
    <dbReference type="NCBI Taxonomy" id="48467"/>
    <lineage>
        <taxon>Bacteria</taxon>
        <taxon>Pseudomonadati</taxon>
        <taxon>Verrucomicrobiota</taxon>
        <taxon>Verrucomicrobiia</taxon>
        <taxon>Verrucomicrobiales</taxon>
        <taxon>Verrucomicrobiaceae</taxon>
        <taxon>Prosthecobacter</taxon>
    </lineage>
</organism>
<evidence type="ECO:0000256" key="2">
    <source>
        <dbReference type="ARBA" id="ARBA00022692"/>
    </source>
</evidence>
<keyword evidence="3" id="KW-0201">Cytochrome c-type biogenesis</keyword>
<keyword evidence="2 6" id="KW-0812">Transmembrane</keyword>
<sequence length="646" mass="72157">MKHFLCFLLLMTGLLQAHAQQQPDPAILRDPEIIKTFQSLPVQEGGRVKPLDTYARYLLLRLHGKQSISVDHPSLPGVTKLKATEWLLLTWFRPDIARDLPLFVVDNSQAVGEIGVDPKGLRDRYSWNEIVKGKEELVKRAQAYSEIPNDSRTGVQRNVIDLARNFFDFDAVSDFLTAARTDWKKEIAAILPPEASKDFTDAATLSVWDVAEKLGVLIRDHKLEALGQETSNKLLELFINTTLRPGKTLAFLPPDDLKNDTWMTVEQTITNLMRDGSLSEGDLRRSKGKDALYAASLNADTFKTAAKTFVDDVRTQAEKRGELKHVDREVSYYKADYFTYALVWYLLGFLVSFVGLVAPQTSWARWTARIAWVTLILALSYNVWGIVQRCIINERAPIATLYETIIFITASIGLVGLFVERVTRQGIGLVVTGFVGALGMFLSNRFMALDGQDTMPTLEAVLITNFWLATHVTCINIGYAGAMLGSIMSMVYVIYRLVARGDDVANVRRLITRITYGIVCFGLLFALVGTVLGGIWANDSWGRFWGWDPKENGALMIVLMGLIILHARLGGYIREIGLHALSLVLGAVTLFSWFGVNQLSIGLHSYGFTDGITLALNTGYSIKAIFILACLAFWWQERAEKKRAAA</sequence>
<keyword evidence="5 6" id="KW-0472">Membrane</keyword>
<feature type="transmembrane region" description="Helical" evidence="6">
    <location>
        <begin position="337"/>
        <end position="358"/>
    </location>
</feature>
<proteinExistence type="predicted"/>
<evidence type="ECO:0000259" key="8">
    <source>
        <dbReference type="Pfam" id="PF01578"/>
    </source>
</evidence>
<gene>
    <name evidence="9" type="ORF">SAMN02745166_03107</name>
</gene>
<feature type="transmembrane region" description="Helical" evidence="6">
    <location>
        <begin position="614"/>
        <end position="635"/>
    </location>
</feature>
<accession>A0A1T4YET2</accession>
<protein>
    <submittedName>
        <fullName evidence="9">ABC-type transport system involved in cytochrome c biogenesis, permease component</fullName>
    </submittedName>
</protein>
<reference evidence="10" key="1">
    <citation type="submission" date="2017-02" db="EMBL/GenBank/DDBJ databases">
        <authorList>
            <person name="Varghese N."/>
            <person name="Submissions S."/>
        </authorList>
    </citation>
    <scope>NUCLEOTIDE SEQUENCE [LARGE SCALE GENOMIC DNA]</scope>
    <source>
        <strain evidence="10">ATCC 700200</strain>
    </source>
</reference>
<feature type="domain" description="Cytochrome c assembly protein" evidence="8">
    <location>
        <begin position="400"/>
        <end position="604"/>
    </location>
</feature>
<dbReference type="OrthoDB" id="9814290at2"/>